<feature type="compositionally biased region" description="Polar residues" evidence="4">
    <location>
        <begin position="39"/>
        <end position="51"/>
    </location>
</feature>
<evidence type="ECO:0000256" key="1">
    <source>
        <dbReference type="ARBA" id="ARBA00004604"/>
    </source>
</evidence>
<dbReference type="FunCoup" id="A0A7I4FE78">
    <property type="interactions" value="850"/>
</dbReference>
<reference evidence="5 6" key="2">
    <citation type="journal article" date="2018" name="Plant J.">
        <title>The Physcomitrella patens chromosome-scale assembly reveals moss genome structure and evolution.</title>
        <authorList>
            <person name="Lang D."/>
            <person name="Ullrich K.K."/>
            <person name="Murat F."/>
            <person name="Fuchs J."/>
            <person name="Jenkins J."/>
            <person name="Haas F.B."/>
            <person name="Piednoel M."/>
            <person name="Gundlach H."/>
            <person name="Van Bel M."/>
            <person name="Meyberg R."/>
            <person name="Vives C."/>
            <person name="Morata J."/>
            <person name="Symeonidi A."/>
            <person name="Hiss M."/>
            <person name="Muchero W."/>
            <person name="Kamisugi Y."/>
            <person name="Saleh O."/>
            <person name="Blanc G."/>
            <person name="Decker E.L."/>
            <person name="van Gessel N."/>
            <person name="Grimwood J."/>
            <person name="Hayes R.D."/>
            <person name="Graham S.W."/>
            <person name="Gunter L.E."/>
            <person name="McDaniel S.F."/>
            <person name="Hoernstein S.N.W."/>
            <person name="Larsson A."/>
            <person name="Li F.W."/>
            <person name="Perroud P.F."/>
            <person name="Phillips J."/>
            <person name="Ranjan P."/>
            <person name="Rokshar D.S."/>
            <person name="Rothfels C.J."/>
            <person name="Schneider L."/>
            <person name="Shu S."/>
            <person name="Stevenson D.W."/>
            <person name="Thummler F."/>
            <person name="Tillich M."/>
            <person name="Villarreal Aguilar J.C."/>
            <person name="Widiez T."/>
            <person name="Wong G.K."/>
            <person name="Wymore A."/>
            <person name="Zhang Y."/>
            <person name="Zimmer A.D."/>
            <person name="Quatrano R.S."/>
            <person name="Mayer K.F.X."/>
            <person name="Goodstein D."/>
            <person name="Casacuberta J.M."/>
            <person name="Vandepoele K."/>
            <person name="Reski R."/>
            <person name="Cuming A.C."/>
            <person name="Tuskan G.A."/>
            <person name="Maumus F."/>
            <person name="Salse J."/>
            <person name="Schmutz J."/>
            <person name="Rensing S.A."/>
        </authorList>
    </citation>
    <scope>NUCLEOTIDE SEQUENCE [LARGE SCALE GENOMIC DNA]</scope>
    <source>
        <strain evidence="5 6">cv. Gransden 2004</strain>
    </source>
</reference>
<protein>
    <recommendedName>
        <fullName evidence="7">Ribosome biogenesis protein SLX9</fullName>
    </recommendedName>
</protein>
<evidence type="ECO:0000256" key="3">
    <source>
        <dbReference type="ARBA" id="ARBA00023242"/>
    </source>
</evidence>
<evidence type="ECO:0000256" key="4">
    <source>
        <dbReference type="SAM" id="MobiDB-lite"/>
    </source>
</evidence>
<accession>A0A7I4FE78</accession>
<dbReference type="GO" id="GO:0030686">
    <property type="term" value="C:90S preribosome"/>
    <property type="evidence" value="ECO:0007669"/>
    <property type="project" value="InterPro"/>
</dbReference>
<keyword evidence="3" id="KW-0539">Nucleus</keyword>
<dbReference type="PANTHER" id="PTHR31109:SF2">
    <property type="entry name" value="RIBOSOME BIOGENESIS PROTEIN SLX9 HOMOLOG"/>
    <property type="match status" value="1"/>
</dbReference>
<dbReference type="Proteomes" id="UP000006727">
    <property type="component" value="Chromosome 21"/>
</dbReference>
<reference evidence="5" key="3">
    <citation type="submission" date="2020-12" db="UniProtKB">
        <authorList>
            <consortium name="EnsemblPlants"/>
        </authorList>
    </citation>
    <scope>IDENTIFICATION</scope>
</reference>
<dbReference type="Pfam" id="PF15341">
    <property type="entry name" value="SLX9"/>
    <property type="match status" value="1"/>
</dbReference>
<keyword evidence="6" id="KW-1185">Reference proteome</keyword>
<sequence length="184" mass="20363">MCLFGGQVKKKTARQKIREKNLKKETRDEDPMVQDAASEWSSEAGGTSASERASVKRKMAKQIRFLNKLEETQRVLSAQKKNFKKKRKSQKTGRALNDLSSLSEFLPSITASTTTTTSSKVLRSKAKQTIVTNETKQLAAVLSHPQFKANPFAAIQQHLTTTLPPPLPVPNVKVTAKAGSKKKK</sequence>
<comment type="subcellular location">
    <subcellularLocation>
        <location evidence="1">Nucleus</location>
        <location evidence="1">Nucleolus</location>
    </subcellularLocation>
</comment>
<feature type="region of interest" description="Disordered" evidence="4">
    <location>
        <begin position="161"/>
        <end position="184"/>
    </location>
</feature>
<dbReference type="GO" id="GO:0030688">
    <property type="term" value="C:preribosome, small subunit precursor"/>
    <property type="evidence" value="ECO:0007669"/>
    <property type="project" value="InterPro"/>
</dbReference>
<evidence type="ECO:0000256" key="2">
    <source>
        <dbReference type="ARBA" id="ARBA00011022"/>
    </source>
</evidence>
<reference evidence="5 6" key="1">
    <citation type="journal article" date="2008" name="Science">
        <title>The Physcomitrella genome reveals evolutionary insights into the conquest of land by plants.</title>
        <authorList>
            <person name="Rensing S."/>
            <person name="Lang D."/>
            <person name="Zimmer A."/>
            <person name="Terry A."/>
            <person name="Salamov A."/>
            <person name="Shapiro H."/>
            <person name="Nishiyama T."/>
            <person name="Perroud P.-F."/>
            <person name="Lindquist E."/>
            <person name="Kamisugi Y."/>
            <person name="Tanahashi T."/>
            <person name="Sakakibara K."/>
            <person name="Fujita T."/>
            <person name="Oishi K."/>
            <person name="Shin-I T."/>
            <person name="Kuroki Y."/>
            <person name="Toyoda A."/>
            <person name="Suzuki Y."/>
            <person name="Hashimoto A."/>
            <person name="Yamaguchi K."/>
            <person name="Sugano A."/>
            <person name="Kohara Y."/>
            <person name="Fujiyama A."/>
            <person name="Anterola A."/>
            <person name="Aoki S."/>
            <person name="Ashton N."/>
            <person name="Barbazuk W.B."/>
            <person name="Barker E."/>
            <person name="Bennetzen J."/>
            <person name="Bezanilla M."/>
            <person name="Blankenship R."/>
            <person name="Cho S.H."/>
            <person name="Dutcher S."/>
            <person name="Estelle M."/>
            <person name="Fawcett J.A."/>
            <person name="Gundlach H."/>
            <person name="Hanada K."/>
            <person name="Heyl A."/>
            <person name="Hicks K.A."/>
            <person name="Hugh J."/>
            <person name="Lohr M."/>
            <person name="Mayer K."/>
            <person name="Melkozernov A."/>
            <person name="Murata T."/>
            <person name="Nelson D."/>
            <person name="Pils B."/>
            <person name="Prigge M."/>
            <person name="Reiss B."/>
            <person name="Renner T."/>
            <person name="Rombauts S."/>
            <person name="Rushton P."/>
            <person name="Sanderfoot A."/>
            <person name="Schween G."/>
            <person name="Shiu S.-H."/>
            <person name="Stueber K."/>
            <person name="Theodoulou F.L."/>
            <person name="Tu H."/>
            <person name="Van de Peer Y."/>
            <person name="Verrier P.J."/>
            <person name="Waters E."/>
            <person name="Wood A."/>
            <person name="Yang L."/>
            <person name="Cove D."/>
            <person name="Cuming A."/>
            <person name="Hasebe M."/>
            <person name="Lucas S."/>
            <person name="Mishler D.B."/>
            <person name="Reski R."/>
            <person name="Grigoriev I."/>
            <person name="Quatrano R.S."/>
            <person name="Boore J.L."/>
        </authorList>
    </citation>
    <scope>NUCLEOTIDE SEQUENCE [LARGE SCALE GENOMIC DNA]</scope>
    <source>
        <strain evidence="5 6">cv. Gransden 2004</strain>
    </source>
</reference>
<comment type="similarity">
    <text evidence="2">Belongs to the SLX9 family.</text>
</comment>
<gene>
    <name evidence="5" type="primary">LOC112274478</name>
</gene>
<proteinExistence type="inferred from homology"/>
<dbReference type="GO" id="GO:0005730">
    <property type="term" value="C:nucleolus"/>
    <property type="evidence" value="ECO:0007669"/>
    <property type="project" value="UniProtKB-SubCell"/>
</dbReference>
<dbReference type="GO" id="GO:0000462">
    <property type="term" value="P:maturation of SSU-rRNA from tricistronic rRNA transcript (SSU-rRNA, 5.8S rRNA, LSU-rRNA)"/>
    <property type="evidence" value="ECO:0007669"/>
    <property type="project" value="InterPro"/>
</dbReference>
<feature type="compositionally biased region" description="Basic residues" evidence="4">
    <location>
        <begin position="81"/>
        <end position="91"/>
    </location>
</feature>
<feature type="region of interest" description="Disordered" evidence="4">
    <location>
        <begin position="1"/>
        <end position="55"/>
    </location>
</feature>
<dbReference type="AlphaFoldDB" id="A0A7I4FE78"/>
<organism evidence="5 6">
    <name type="scientific">Physcomitrium patens</name>
    <name type="common">Spreading-leaved earth moss</name>
    <name type="synonym">Physcomitrella patens</name>
    <dbReference type="NCBI Taxonomy" id="3218"/>
    <lineage>
        <taxon>Eukaryota</taxon>
        <taxon>Viridiplantae</taxon>
        <taxon>Streptophyta</taxon>
        <taxon>Embryophyta</taxon>
        <taxon>Bryophyta</taxon>
        <taxon>Bryophytina</taxon>
        <taxon>Bryopsida</taxon>
        <taxon>Funariidae</taxon>
        <taxon>Funariales</taxon>
        <taxon>Funariaceae</taxon>
        <taxon>Physcomitrium</taxon>
    </lineage>
</organism>
<dbReference type="InParanoid" id="A0A7I4FE78"/>
<evidence type="ECO:0000313" key="6">
    <source>
        <dbReference type="Proteomes" id="UP000006727"/>
    </source>
</evidence>
<feature type="compositionally biased region" description="Basic and acidic residues" evidence="4">
    <location>
        <begin position="16"/>
        <end position="30"/>
    </location>
</feature>
<dbReference type="InterPro" id="IPR028160">
    <property type="entry name" value="Slx9-like"/>
</dbReference>
<dbReference type="Gramene" id="Pp3c21_2370V3.4">
    <property type="protein sequence ID" value="Pp3c21_2370V3.4"/>
    <property type="gene ID" value="Pp3c21_2370"/>
</dbReference>
<name>A0A7I4FE78_PHYPA</name>
<dbReference type="EnsemblPlants" id="Pp3c21_2370V3.4">
    <property type="protein sequence ID" value="Pp3c21_2370V3.4"/>
    <property type="gene ID" value="Pp3c21_2370"/>
</dbReference>
<feature type="region of interest" description="Disordered" evidence="4">
    <location>
        <begin position="78"/>
        <end position="97"/>
    </location>
</feature>
<dbReference type="PANTHER" id="PTHR31109">
    <property type="entry name" value="PROTEIN FAM207A"/>
    <property type="match status" value="1"/>
</dbReference>
<evidence type="ECO:0000313" key="5">
    <source>
        <dbReference type="EnsemblPlants" id="Pp3c21_2370V3.4"/>
    </source>
</evidence>
<evidence type="ECO:0008006" key="7">
    <source>
        <dbReference type="Google" id="ProtNLM"/>
    </source>
</evidence>
<dbReference type="EMBL" id="ABEU02000021">
    <property type="status" value="NOT_ANNOTATED_CDS"/>
    <property type="molecule type" value="Genomic_DNA"/>
</dbReference>